<gene>
    <name evidence="2" type="ORF">QO002_004735</name>
</gene>
<dbReference type="Proteomes" id="UP001230207">
    <property type="component" value="Unassembled WGS sequence"/>
</dbReference>
<evidence type="ECO:0000313" key="2">
    <source>
        <dbReference type="EMBL" id="MDQ0322529.1"/>
    </source>
</evidence>
<dbReference type="EMBL" id="JAUSVF010000002">
    <property type="protein sequence ID" value="MDQ0322529.1"/>
    <property type="molecule type" value="Genomic_DNA"/>
</dbReference>
<sequence>MTIRRRVYLVLGWVLVAIGVVGAFLPLLPTTPFLLLAIWLFARSSPKMESWLFNHPRFGPGLRTWRDERAIPTRAKALAVIMIAGSYALMWFTSHPSPMVAIVTAAILCCSALFILTRNSPTQK</sequence>
<keyword evidence="3" id="KW-1185">Reference proteome</keyword>
<keyword evidence="1" id="KW-0472">Membrane</keyword>
<proteinExistence type="predicted"/>
<name>A0ABU0BWA2_9HYPH</name>
<dbReference type="PANTHER" id="PTHR35813">
    <property type="entry name" value="INNER MEMBRANE PROTEIN YBAN"/>
    <property type="match status" value="1"/>
</dbReference>
<protein>
    <submittedName>
        <fullName evidence="2">Uncharacterized membrane protein YbaN (DUF454 family)</fullName>
    </submittedName>
</protein>
<reference evidence="2 3" key="1">
    <citation type="submission" date="2023-07" db="EMBL/GenBank/DDBJ databases">
        <title>Genomic Encyclopedia of Type Strains, Phase IV (KMG-IV): sequencing the most valuable type-strain genomes for metagenomic binning, comparative biology and taxonomic classification.</title>
        <authorList>
            <person name="Goeker M."/>
        </authorList>
    </citation>
    <scope>NUCLEOTIDE SEQUENCE [LARGE SCALE GENOMIC DNA]</scope>
    <source>
        <strain evidence="2 3">DSM 1112</strain>
    </source>
</reference>
<dbReference type="InterPro" id="IPR007401">
    <property type="entry name" value="DUF454"/>
</dbReference>
<comment type="caution">
    <text evidence="2">The sequence shown here is derived from an EMBL/GenBank/DDBJ whole genome shotgun (WGS) entry which is preliminary data.</text>
</comment>
<dbReference type="PIRSF" id="PIRSF016789">
    <property type="entry name" value="DUF454"/>
    <property type="match status" value="1"/>
</dbReference>
<feature type="transmembrane region" description="Helical" evidence="1">
    <location>
        <begin position="99"/>
        <end position="117"/>
    </location>
</feature>
<keyword evidence="1" id="KW-0812">Transmembrane</keyword>
<evidence type="ECO:0000313" key="3">
    <source>
        <dbReference type="Proteomes" id="UP001230207"/>
    </source>
</evidence>
<organism evidence="2 3">
    <name type="scientific">Pararhizobium capsulatum DSM 1112</name>
    <dbReference type="NCBI Taxonomy" id="1121113"/>
    <lineage>
        <taxon>Bacteria</taxon>
        <taxon>Pseudomonadati</taxon>
        <taxon>Pseudomonadota</taxon>
        <taxon>Alphaproteobacteria</taxon>
        <taxon>Hyphomicrobiales</taxon>
        <taxon>Rhizobiaceae</taxon>
        <taxon>Rhizobium/Agrobacterium group</taxon>
        <taxon>Pararhizobium</taxon>
    </lineage>
</organism>
<dbReference type="RefSeq" id="WP_307234227.1">
    <property type="nucleotide sequence ID" value="NZ_JAUSVF010000002.1"/>
</dbReference>
<feature type="transmembrane region" description="Helical" evidence="1">
    <location>
        <begin position="7"/>
        <end position="27"/>
    </location>
</feature>
<evidence type="ECO:0000256" key="1">
    <source>
        <dbReference type="SAM" id="Phobius"/>
    </source>
</evidence>
<keyword evidence="1" id="KW-1133">Transmembrane helix</keyword>
<dbReference type="Pfam" id="PF04304">
    <property type="entry name" value="DUF454"/>
    <property type="match status" value="1"/>
</dbReference>
<dbReference type="PANTHER" id="PTHR35813:SF1">
    <property type="entry name" value="INNER MEMBRANE PROTEIN YBAN"/>
    <property type="match status" value="1"/>
</dbReference>
<accession>A0ABU0BWA2</accession>